<dbReference type="InterPro" id="IPR018232">
    <property type="entry name" value="Glyco_hydro_37_CS"/>
</dbReference>
<dbReference type="SUPFAM" id="SSF48208">
    <property type="entry name" value="Six-hairpin glycosidases"/>
    <property type="match status" value="1"/>
</dbReference>
<keyword evidence="3" id="KW-0732">Signal</keyword>
<proteinExistence type="predicted"/>
<dbReference type="OrthoDB" id="106887at2"/>
<dbReference type="NCBIfam" id="NF009774">
    <property type="entry name" value="PRK13271.1"/>
    <property type="match status" value="1"/>
</dbReference>
<dbReference type="NCBIfam" id="NF009773">
    <property type="entry name" value="PRK13270.1"/>
    <property type="match status" value="1"/>
</dbReference>
<evidence type="ECO:0000256" key="1">
    <source>
        <dbReference type="ARBA" id="ARBA00022801"/>
    </source>
</evidence>
<dbReference type="PRINTS" id="PR00744">
    <property type="entry name" value="GLHYDRLASE37"/>
</dbReference>
<dbReference type="PROSITE" id="PS00928">
    <property type="entry name" value="TREHALASE_2"/>
    <property type="match status" value="1"/>
</dbReference>
<keyword evidence="5" id="KW-1185">Reference proteome</keyword>
<dbReference type="Gene3D" id="1.50.10.10">
    <property type="match status" value="1"/>
</dbReference>
<dbReference type="RefSeq" id="WP_142602266.1">
    <property type="nucleotide sequence ID" value="NZ_FXSZ01000003.1"/>
</dbReference>
<evidence type="ECO:0000256" key="3">
    <source>
        <dbReference type="SAM" id="SignalP"/>
    </source>
</evidence>
<dbReference type="GO" id="GO:0004555">
    <property type="term" value="F:alpha,alpha-trehalase activity"/>
    <property type="evidence" value="ECO:0007669"/>
    <property type="project" value="InterPro"/>
</dbReference>
<dbReference type="AlphaFoldDB" id="A0A521BZW2"/>
<dbReference type="PROSITE" id="PS00927">
    <property type="entry name" value="TREHALASE_1"/>
    <property type="match status" value="1"/>
</dbReference>
<gene>
    <name evidence="4" type="ORF">SAMN06265350_10334</name>
</gene>
<accession>A0A521BZW2</accession>
<organism evidence="4 5">
    <name type="scientific">Solitalea koreensis</name>
    <dbReference type="NCBI Taxonomy" id="543615"/>
    <lineage>
        <taxon>Bacteria</taxon>
        <taxon>Pseudomonadati</taxon>
        <taxon>Bacteroidota</taxon>
        <taxon>Sphingobacteriia</taxon>
        <taxon>Sphingobacteriales</taxon>
        <taxon>Sphingobacteriaceae</taxon>
        <taxon>Solitalea</taxon>
    </lineage>
</organism>
<reference evidence="4 5" key="1">
    <citation type="submission" date="2017-05" db="EMBL/GenBank/DDBJ databases">
        <authorList>
            <person name="Varghese N."/>
            <person name="Submissions S."/>
        </authorList>
    </citation>
    <scope>NUCLEOTIDE SEQUENCE [LARGE SCALE GENOMIC DNA]</scope>
    <source>
        <strain evidence="4 5">DSM 21342</strain>
    </source>
</reference>
<evidence type="ECO:0000313" key="5">
    <source>
        <dbReference type="Proteomes" id="UP000315971"/>
    </source>
</evidence>
<evidence type="ECO:0000256" key="2">
    <source>
        <dbReference type="ARBA" id="ARBA00023295"/>
    </source>
</evidence>
<name>A0A521BZW2_9SPHI</name>
<dbReference type="Proteomes" id="UP000315971">
    <property type="component" value="Unassembled WGS sequence"/>
</dbReference>
<dbReference type="GO" id="GO:0005993">
    <property type="term" value="P:trehalose catabolic process"/>
    <property type="evidence" value="ECO:0007669"/>
    <property type="project" value="TreeGrafter"/>
</dbReference>
<evidence type="ECO:0000313" key="4">
    <source>
        <dbReference type="EMBL" id="SMO52121.1"/>
    </source>
</evidence>
<feature type="chain" id="PRO_5021734653" evidence="3">
    <location>
        <begin position="23"/>
        <end position="512"/>
    </location>
</feature>
<dbReference type="InterPro" id="IPR012341">
    <property type="entry name" value="6hp_glycosidase-like_sf"/>
</dbReference>
<dbReference type="InterPro" id="IPR008928">
    <property type="entry name" value="6-hairpin_glycosidase_sf"/>
</dbReference>
<feature type="signal peptide" evidence="3">
    <location>
        <begin position="1"/>
        <end position="22"/>
    </location>
</feature>
<dbReference type="InterPro" id="IPR001661">
    <property type="entry name" value="Glyco_hydro_37"/>
</dbReference>
<keyword evidence="2" id="KW-0326">Glycosidase</keyword>
<protein>
    <submittedName>
        <fullName evidence="4">Alpha,alpha-trehalase</fullName>
    </submittedName>
</protein>
<dbReference type="EMBL" id="FXSZ01000003">
    <property type="protein sequence ID" value="SMO52121.1"/>
    <property type="molecule type" value="Genomic_DNA"/>
</dbReference>
<keyword evidence="1" id="KW-0378">Hydrolase</keyword>
<dbReference type="Pfam" id="PF01204">
    <property type="entry name" value="Trehalase"/>
    <property type="match status" value="1"/>
</dbReference>
<sequence>MKKLLLVFIATLSLFWGGKTSAQINPVVEYEELFKAVQQGQIFSDQKKFVDCKPKFSPEVIRKKYLDQRGTSNFNLKQFVGQNFDTLFLDTADVLRHIDNLWSDLSRSDNPNAQTSSLIPLPKPYIVPGGRFREVYYWDSYFTMLGLQEAGRVELIENMIDNFAYLIEQYGHIPNGNRTYYLSRSQPPFFSLMVDLLAESKGDSIYIKYLPSLEKEYQFWMKGAEQLSAKKHAQGRVVRLDKNSILNRYWDDLAEPRPESYLMDVDAKSKTNTDSSIYRDIRAAAESGWDFSSRWFEDKASIKTIFTTQIIPVDLNCLLYQLETTLAKACRLAQRNDAKNYSDKAALRKAALQKYLWNEKDGYFVDYNFKTGQQNDNYTLAGVFPLFFNLADEKQASRLAERIKTDFLKDGGLVTTKIHTGEQWDAPNGWAPLQWIAYKGLKNYKEDALATTIAQRWINLNVKVFFDTNRMMEKYDVVDLNRIGGGGEYKLQDGFGWTNGVFLKLWNELKRK</sequence>
<dbReference type="PANTHER" id="PTHR23403">
    <property type="entry name" value="TREHALASE"/>
    <property type="match status" value="1"/>
</dbReference>
<dbReference type="PANTHER" id="PTHR23403:SF1">
    <property type="entry name" value="TREHALASE"/>
    <property type="match status" value="1"/>
</dbReference>